<keyword evidence="4" id="KW-1185">Reference proteome</keyword>
<dbReference type="InterPro" id="IPR010331">
    <property type="entry name" value="ExoD"/>
</dbReference>
<dbReference type="PANTHER" id="PTHR41795:SF1">
    <property type="entry name" value="EXOPOLYSACCHARIDE SYNTHESIS PROTEIN"/>
    <property type="match status" value="1"/>
</dbReference>
<feature type="transmembrane region" description="Helical" evidence="2">
    <location>
        <begin position="213"/>
        <end position="231"/>
    </location>
</feature>
<reference evidence="3 4" key="1">
    <citation type="submission" date="2018-11" db="EMBL/GenBank/DDBJ databases">
        <title>Tabrizicola sp. isolated from sediment of alpine lake.</title>
        <authorList>
            <person name="Liu Z."/>
        </authorList>
    </citation>
    <scope>NUCLEOTIDE SEQUENCE [LARGE SCALE GENOMIC DNA]</scope>
    <source>
        <strain evidence="3 4">DRYC-M-16</strain>
    </source>
</reference>
<sequence>MRRLWRRKGTDLIMSIMQDKQGLPPEGPKAGSGPSGADRPANSVSDLKGVVSRLHSAARGAERVALGDLVDAMGQSSMAAVLLVPALLLVSPLSGVPGASIVGGLVIALVSAQILLRRPKVWLPEFIRTRRLPGPALRRALAWLRTPARRFDGLAPAKPGGGAHAWWTPALALVCLALGMAMPMMELIPFSSSIAASLIAAFAMTMLTGRVRIAMVAMVLAGLAVGGVLWLL</sequence>
<evidence type="ECO:0000256" key="2">
    <source>
        <dbReference type="SAM" id="Phobius"/>
    </source>
</evidence>
<dbReference type="PANTHER" id="PTHR41795">
    <property type="entry name" value="EXOPOLYSACCHARIDE SYNTHESIS PROTEIN"/>
    <property type="match status" value="1"/>
</dbReference>
<dbReference type="PIRSF" id="PIRSF033239">
    <property type="entry name" value="ExoD"/>
    <property type="match status" value="1"/>
</dbReference>
<organism evidence="3 4">
    <name type="scientific">Pseudotabrizicola sediminis</name>
    <dbReference type="NCBI Taxonomy" id="2486418"/>
    <lineage>
        <taxon>Bacteria</taxon>
        <taxon>Pseudomonadati</taxon>
        <taxon>Pseudomonadota</taxon>
        <taxon>Alphaproteobacteria</taxon>
        <taxon>Rhodobacterales</taxon>
        <taxon>Paracoccaceae</taxon>
        <taxon>Pseudotabrizicola</taxon>
    </lineage>
</organism>
<name>A0ABY2KPA1_9RHOB</name>
<protein>
    <recommendedName>
        <fullName evidence="5">Exopolysaccharide biosynthesis protein</fullName>
    </recommendedName>
</protein>
<gene>
    <name evidence="3" type="ORF">EEB11_11800</name>
</gene>
<accession>A0ABY2KPA1</accession>
<dbReference type="EMBL" id="RPEM01000007">
    <property type="protein sequence ID" value="TGD42952.1"/>
    <property type="molecule type" value="Genomic_DNA"/>
</dbReference>
<proteinExistence type="predicted"/>
<comment type="caution">
    <text evidence="3">The sequence shown here is derived from an EMBL/GenBank/DDBJ whole genome shotgun (WGS) entry which is preliminary data.</text>
</comment>
<evidence type="ECO:0000313" key="4">
    <source>
        <dbReference type="Proteomes" id="UP000297741"/>
    </source>
</evidence>
<feature type="region of interest" description="Disordered" evidence="1">
    <location>
        <begin position="18"/>
        <end position="42"/>
    </location>
</feature>
<keyword evidence="2" id="KW-1133">Transmembrane helix</keyword>
<evidence type="ECO:0008006" key="5">
    <source>
        <dbReference type="Google" id="ProtNLM"/>
    </source>
</evidence>
<evidence type="ECO:0000256" key="1">
    <source>
        <dbReference type="SAM" id="MobiDB-lite"/>
    </source>
</evidence>
<keyword evidence="2" id="KW-0472">Membrane</keyword>
<keyword evidence="2" id="KW-0812">Transmembrane</keyword>
<feature type="transmembrane region" description="Helical" evidence="2">
    <location>
        <begin position="188"/>
        <end position="206"/>
    </location>
</feature>
<evidence type="ECO:0000313" key="3">
    <source>
        <dbReference type="EMBL" id="TGD42952.1"/>
    </source>
</evidence>
<feature type="transmembrane region" description="Helical" evidence="2">
    <location>
        <begin position="165"/>
        <end position="182"/>
    </location>
</feature>
<dbReference type="Proteomes" id="UP000297741">
    <property type="component" value="Unassembled WGS sequence"/>
</dbReference>
<dbReference type="Pfam" id="PF06055">
    <property type="entry name" value="ExoD"/>
    <property type="match status" value="1"/>
</dbReference>